<keyword evidence="8 9" id="KW-0503">Monooxygenase</keyword>
<name>A0ABD1VGH0_9LAMI</name>
<dbReference type="InterPro" id="IPR002401">
    <property type="entry name" value="Cyt_P450_E_grp-I"/>
</dbReference>
<keyword evidence="4 9" id="KW-0349">Heme</keyword>
<comment type="subcellular location">
    <subcellularLocation>
        <location evidence="2">Membrane</location>
        <topology evidence="2">Single-pass membrane protein</topology>
    </subcellularLocation>
</comment>
<evidence type="ECO:0000256" key="2">
    <source>
        <dbReference type="ARBA" id="ARBA00004167"/>
    </source>
</evidence>
<reference evidence="11" key="1">
    <citation type="submission" date="2024-07" db="EMBL/GenBank/DDBJ databases">
        <title>Two chromosome-level genome assemblies of Korean endemic species Abeliophyllum distichum and Forsythia ovata (Oleaceae).</title>
        <authorList>
            <person name="Jang H."/>
        </authorList>
    </citation>
    <scope>NUCLEOTIDE SEQUENCE [LARGE SCALE GENOMIC DNA]</scope>
</reference>
<organism evidence="10 11">
    <name type="scientific">Forsythia ovata</name>
    <dbReference type="NCBI Taxonomy" id="205694"/>
    <lineage>
        <taxon>Eukaryota</taxon>
        <taxon>Viridiplantae</taxon>
        <taxon>Streptophyta</taxon>
        <taxon>Embryophyta</taxon>
        <taxon>Tracheophyta</taxon>
        <taxon>Spermatophyta</taxon>
        <taxon>Magnoliopsida</taxon>
        <taxon>eudicotyledons</taxon>
        <taxon>Gunneridae</taxon>
        <taxon>Pentapetalae</taxon>
        <taxon>asterids</taxon>
        <taxon>lamiids</taxon>
        <taxon>Lamiales</taxon>
        <taxon>Oleaceae</taxon>
        <taxon>Forsythieae</taxon>
        <taxon>Forsythia</taxon>
    </lineage>
</organism>
<dbReference type="InterPro" id="IPR051996">
    <property type="entry name" value="Cytochrome_P450_78A"/>
</dbReference>
<accession>A0ABD1VGH0</accession>
<dbReference type="PANTHER" id="PTHR47946">
    <property type="entry name" value="CYTOCHROME P450 78A7-RELATED"/>
    <property type="match status" value="1"/>
</dbReference>
<dbReference type="PROSITE" id="PS00086">
    <property type="entry name" value="CYTOCHROME_P450"/>
    <property type="match status" value="1"/>
</dbReference>
<keyword evidence="11" id="KW-1185">Reference proteome</keyword>
<gene>
    <name evidence="10" type="ORF">Fot_17708</name>
</gene>
<evidence type="ECO:0000256" key="9">
    <source>
        <dbReference type="RuleBase" id="RU000461"/>
    </source>
</evidence>
<dbReference type="Proteomes" id="UP001604277">
    <property type="component" value="Unassembled WGS sequence"/>
</dbReference>
<dbReference type="Pfam" id="PF00067">
    <property type="entry name" value="p450"/>
    <property type="match status" value="1"/>
</dbReference>
<dbReference type="InterPro" id="IPR036396">
    <property type="entry name" value="Cyt_P450_sf"/>
</dbReference>
<dbReference type="PANTHER" id="PTHR47946:SF1">
    <property type="entry name" value="CYTOCHROME P450 78A3"/>
    <property type="match status" value="1"/>
</dbReference>
<evidence type="ECO:0000256" key="4">
    <source>
        <dbReference type="ARBA" id="ARBA00022617"/>
    </source>
</evidence>
<dbReference type="SUPFAM" id="SSF48264">
    <property type="entry name" value="Cytochrome P450"/>
    <property type="match status" value="1"/>
</dbReference>
<comment type="caution">
    <text evidence="10">The sequence shown here is derived from an EMBL/GenBank/DDBJ whole genome shotgun (WGS) entry which is preliminary data.</text>
</comment>
<keyword evidence="6 9" id="KW-0560">Oxidoreductase</keyword>
<dbReference type="EMBL" id="JBFOLJ010000005">
    <property type="protein sequence ID" value="KAL2536317.1"/>
    <property type="molecule type" value="Genomic_DNA"/>
</dbReference>
<evidence type="ECO:0000313" key="11">
    <source>
        <dbReference type="Proteomes" id="UP001604277"/>
    </source>
</evidence>
<dbReference type="PRINTS" id="PR00463">
    <property type="entry name" value="EP450I"/>
</dbReference>
<evidence type="ECO:0000256" key="8">
    <source>
        <dbReference type="ARBA" id="ARBA00023033"/>
    </source>
</evidence>
<dbReference type="GO" id="GO:0046872">
    <property type="term" value="F:metal ion binding"/>
    <property type="evidence" value="ECO:0007669"/>
    <property type="project" value="UniProtKB-KW"/>
</dbReference>
<evidence type="ECO:0000256" key="5">
    <source>
        <dbReference type="ARBA" id="ARBA00022723"/>
    </source>
</evidence>
<evidence type="ECO:0000256" key="1">
    <source>
        <dbReference type="ARBA" id="ARBA00001971"/>
    </source>
</evidence>
<sequence length="130" mass="14255">MNEGVNMDLCVLGSDLKLAPFGSGRRVCPGKTLGLTTVTFWVASLLHEFEFRPCNERSVDLSELLKLSCEMVNPLSVREDLASLESITRHLLDDSQALVSLEWLLPIAAATASNLVVKGEPDDHISFENV</sequence>
<evidence type="ECO:0000313" key="10">
    <source>
        <dbReference type="EMBL" id="KAL2536317.1"/>
    </source>
</evidence>
<protein>
    <recommendedName>
        <fullName evidence="12">Cytochrome P450</fullName>
    </recommendedName>
</protein>
<proteinExistence type="inferred from homology"/>
<dbReference type="InterPro" id="IPR017972">
    <property type="entry name" value="Cyt_P450_CS"/>
</dbReference>
<comment type="cofactor">
    <cofactor evidence="1">
        <name>heme</name>
        <dbReference type="ChEBI" id="CHEBI:30413"/>
    </cofactor>
</comment>
<evidence type="ECO:0000256" key="3">
    <source>
        <dbReference type="ARBA" id="ARBA00010617"/>
    </source>
</evidence>
<dbReference type="GO" id="GO:0004497">
    <property type="term" value="F:monooxygenase activity"/>
    <property type="evidence" value="ECO:0007669"/>
    <property type="project" value="UniProtKB-KW"/>
</dbReference>
<dbReference type="Gene3D" id="1.10.630.10">
    <property type="entry name" value="Cytochrome P450"/>
    <property type="match status" value="1"/>
</dbReference>
<dbReference type="AlphaFoldDB" id="A0ABD1VGH0"/>
<comment type="similarity">
    <text evidence="3 9">Belongs to the cytochrome P450 family.</text>
</comment>
<dbReference type="GO" id="GO:0016020">
    <property type="term" value="C:membrane"/>
    <property type="evidence" value="ECO:0007669"/>
    <property type="project" value="UniProtKB-SubCell"/>
</dbReference>
<evidence type="ECO:0000256" key="7">
    <source>
        <dbReference type="ARBA" id="ARBA00023004"/>
    </source>
</evidence>
<keyword evidence="5 9" id="KW-0479">Metal-binding</keyword>
<evidence type="ECO:0000256" key="6">
    <source>
        <dbReference type="ARBA" id="ARBA00023002"/>
    </source>
</evidence>
<keyword evidence="7 9" id="KW-0408">Iron</keyword>
<dbReference type="InterPro" id="IPR001128">
    <property type="entry name" value="Cyt_P450"/>
</dbReference>
<evidence type="ECO:0008006" key="12">
    <source>
        <dbReference type="Google" id="ProtNLM"/>
    </source>
</evidence>